<feature type="domain" description="BTB" evidence="1">
    <location>
        <begin position="227"/>
        <end position="292"/>
    </location>
</feature>
<dbReference type="SUPFAM" id="SSF54695">
    <property type="entry name" value="POZ domain"/>
    <property type="match status" value="1"/>
</dbReference>
<dbReference type="RefSeq" id="XP_065644548.1">
    <property type="nucleotide sequence ID" value="XM_065788476.1"/>
</dbReference>
<sequence>MAVPADESFEDFFNCETLSDRILYIVEVEECPNSYNNYKSSHSELYRKEKKNQFSSEESISSEPKRAKISPTINNIEYEDDDTVDKELFEFTDTLSEQENLEEQDAPLVTIKQEECTEIGSVVPNNAASPFIVKNLELNIEPEFSVDDMIKSVNQSSEVTLQVLHKTMSGDMPLASGLQTPKQVNLFASRSSPCYVHSSVKTELIHDSNTECLLKPSKIEQPKSKRIIKETKVYVHSVILAAKSEFFKLLLSTSGMKETKEKDVRIEVDKDETENMMILLHCFYNKKTLDEHKLGTIFRVCSLAMKYCFDGLIDKCLDIYRLRAESSITDVEDINQIASMVSKIQTELQQHKDKCLKVMKSCWPLLLKSFYPLDECLEKTPLKFFQLHLQSMYWFLEPNVQARFNNDHGNLFVYAMQRWLKAHASFLSNEVFKNEIILFVEKLLNTVKLTDLTGDFLTNVMTYELSPFNIWPGYKNWYIKALQTFVYRYHSNGSTINEKPFPIIKRVRNLKFIRRENNTTDIFALRTPVILNGFEIGIYFRLGDDRRMYVICKCKNISINRAGFDKCSLTFNLQGTLKLHSHDNMFMEKFPSTCSQWLHEWFTFSYKQSSMCLQMYAVCKLSPAVYCLSKQTGFLCTFQMQQLK</sequence>
<protein>
    <submittedName>
        <fullName evidence="3">Uncharacterized protein LOC105848048 isoform X2</fullName>
    </submittedName>
</protein>
<dbReference type="InterPro" id="IPR000210">
    <property type="entry name" value="BTB/POZ_dom"/>
</dbReference>
<dbReference type="GeneID" id="105848048"/>
<name>A0ABM4B6R0_HYDVU</name>
<evidence type="ECO:0000313" key="3">
    <source>
        <dbReference type="RefSeq" id="XP_065644548.1"/>
    </source>
</evidence>
<keyword evidence="2" id="KW-1185">Reference proteome</keyword>
<reference evidence="2" key="1">
    <citation type="submission" date="2025-05" db="UniProtKB">
        <authorList>
            <consortium name="RefSeq"/>
        </authorList>
    </citation>
    <scope>NUCLEOTIDE SEQUENCE [LARGE SCALE GENOMIC DNA]</scope>
</reference>
<dbReference type="PANTHER" id="PTHR46336:SF3">
    <property type="entry name" value="BTB_POZ DOMAIN-CONTAINING PROTEIN POB1"/>
    <property type="match status" value="1"/>
</dbReference>
<proteinExistence type="predicted"/>
<dbReference type="InterPro" id="IPR011333">
    <property type="entry name" value="SKP1/BTB/POZ_sf"/>
</dbReference>
<dbReference type="Proteomes" id="UP001652625">
    <property type="component" value="Chromosome 01"/>
</dbReference>
<dbReference type="PANTHER" id="PTHR46336">
    <property type="entry name" value="OS02G0260700 PROTEIN"/>
    <property type="match status" value="1"/>
</dbReference>
<reference evidence="3" key="2">
    <citation type="submission" date="2025-08" db="UniProtKB">
        <authorList>
            <consortium name="RefSeq"/>
        </authorList>
    </citation>
    <scope>IDENTIFICATION</scope>
</reference>
<organism evidence="2 3">
    <name type="scientific">Hydra vulgaris</name>
    <name type="common">Hydra</name>
    <name type="synonym">Hydra attenuata</name>
    <dbReference type="NCBI Taxonomy" id="6087"/>
    <lineage>
        <taxon>Eukaryota</taxon>
        <taxon>Metazoa</taxon>
        <taxon>Cnidaria</taxon>
        <taxon>Hydrozoa</taxon>
        <taxon>Hydroidolina</taxon>
        <taxon>Anthoathecata</taxon>
        <taxon>Aplanulata</taxon>
        <taxon>Hydridae</taxon>
        <taxon>Hydra</taxon>
    </lineage>
</organism>
<dbReference type="Gene3D" id="3.30.710.10">
    <property type="entry name" value="Potassium Channel Kv1.1, Chain A"/>
    <property type="match status" value="1"/>
</dbReference>
<dbReference type="SMART" id="SM00225">
    <property type="entry name" value="BTB"/>
    <property type="match status" value="1"/>
</dbReference>
<evidence type="ECO:0000313" key="2">
    <source>
        <dbReference type="Proteomes" id="UP001652625"/>
    </source>
</evidence>
<dbReference type="Pfam" id="PF00651">
    <property type="entry name" value="BTB"/>
    <property type="match status" value="1"/>
</dbReference>
<accession>A0ABM4B6R0</accession>
<evidence type="ECO:0000259" key="1">
    <source>
        <dbReference type="PROSITE" id="PS50097"/>
    </source>
</evidence>
<dbReference type="InterPro" id="IPR045890">
    <property type="entry name" value="POB1-like"/>
</dbReference>
<dbReference type="PROSITE" id="PS50097">
    <property type="entry name" value="BTB"/>
    <property type="match status" value="1"/>
</dbReference>
<gene>
    <name evidence="3" type="primary">LOC105848048</name>
</gene>